<dbReference type="Pfam" id="PF01359">
    <property type="entry name" value="Transposase_1"/>
    <property type="match status" value="1"/>
</dbReference>
<name>A0A0P8XIM5_DROAN</name>
<proteinExistence type="predicted"/>
<dbReference type="GO" id="GO:0003676">
    <property type="term" value="F:nucleic acid binding"/>
    <property type="evidence" value="ECO:0007669"/>
    <property type="project" value="InterPro"/>
</dbReference>
<evidence type="ECO:0000313" key="2">
    <source>
        <dbReference type="Proteomes" id="UP000007801"/>
    </source>
</evidence>
<dbReference type="Proteomes" id="UP000007801">
    <property type="component" value="Unassembled WGS sequence"/>
</dbReference>
<evidence type="ECO:0000313" key="1">
    <source>
        <dbReference type="EMBL" id="KPU74674.1"/>
    </source>
</evidence>
<dbReference type="InParanoid" id="A0A0P8XIM5"/>
<reference evidence="1 2" key="1">
    <citation type="journal article" date="2007" name="Nature">
        <title>Evolution of genes and genomes on the Drosophila phylogeny.</title>
        <authorList>
            <consortium name="Drosophila 12 Genomes Consortium"/>
            <person name="Clark A.G."/>
            <person name="Eisen M.B."/>
            <person name="Smith D.R."/>
            <person name="Bergman C.M."/>
            <person name="Oliver B."/>
            <person name="Markow T.A."/>
            <person name="Kaufman T.C."/>
            <person name="Kellis M."/>
            <person name="Gelbart W."/>
            <person name="Iyer V.N."/>
            <person name="Pollard D.A."/>
            <person name="Sackton T.B."/>
            <person name="Larracuente A.M."/>
            <person name="Singh N.D."/>
            <person name="Abad J.P."/>
            <person name="Abt D.N."/>
            <person name="Adryan B."/>
            <person name="Aguade M."/>
            <person name="Akashi H."/>
            <person name="Anderson W.W."/>
            <person name="Aquadro C.F."/>
            <person name="Ardell D.H."/>
            <person name="Arguello R."/>
            <person name="Artieri C.G."/>
            <person name="Barbash D.A."/>
            <person name="Barker D."/>
            <person name="Barsanti P."/>
            <person name="Batterham P."/>
            <person name="Batzoglou S."/>
            <person name="Begun D."/>
            <person name="Bhutkar A."/>
            <person name="Blanco E."/>
            <person name="Bosak S.A."/>
            <person name="Bradley R.K."/>
            <person name="Brand A.D."/>
            <person name="Brent M.R."/>
            <person name="Brooks A.N."/>
            <person name="Brown R.H."/>
            <person name="Butlin R.K."/>
            <person name="Caggese C."/>
            <person name="Calvi B.R."/>
            <person name="Bernardo de Carvalho A."/>
            <person name="Caspi A."/>
            <person name="Castrezana S."/>
            <person name="Celniker S.E."/>
            <person name="Chang J.L."/>
            <person name="Chapple C."/>
            <person name="Chatterji S."/>
            <person name="Chinwalla A."/>
            <person name="Civetta A."/>
            <person name="Clifton S.W."/>
            <person name="Comeron J.M."/>
            <person name="Costello J.C."/>
            <person name="Coyne J.A."/>
            <person name="Daub J."/>
            <person name="David R.G."/>
            <person name="Delcher A.L."/>
            <person name="Delehaunty K."/>
            <person name="Do C.B."/>
            <person name="Ebling H."/>
            <person name="Edwards K."/>
            <person name="Eickbush T."/>
            <person name="Evans J.D."/>
            <person name="Filipski A."/>
            <person name="Findeiss S."/>
            <person name="Freyhult E."/>
            <person name="Fulton L."/>
            <person name="Fulton R."/>
            <person name="Garcia A.C."/>
            <person name="Gardiner A."/>
            <person name="Garfield D.A."/>
            <person name="Garvin B.E."/>
            <person name="Gibson G."/>
            <person name="Gilbert D."/>
            <person name="Gnerre S."/>
            <person name="Godfrey J."/>
            <person name="Good R."/>
            <person name="Gotea V."/>
            <person name="Gravely B."/>
            <person name="Greenberg A.J."/>
            <person name="Griffiths-Jones S."/>
            <person name="Gross S."/>
            <person name="Guigo R."/>
            <person name="Gustafson E.A."/>
            <person name="Haerty W."/>
            <person name="Hahn M.W."/>
            <person name="Halligan D.L."/>
            <person name="Halpern A.L."/>
            <person name="Halter G.M."/>
            <person name="Han M.V."/>
            <person name="Heger A."/>
            <person name="Hillier L."/>
            <person name="Hinrichs A.S."/>
            <person name="Holmes I."/>
            <person name="Hoskins R.A."/>
            <person name="Hubisz M.J."/>
            <person name="Hultmark D."/>
            <person name="Huntley M.A."/>
            <person name="Jaffe D.B."/>
            <person name="Jagadeeshan S."/>
            <person name="Jeck W.R."/>
            <person name="Johnson J."/>
            <person name="Jones C.D."/>
            <person name="Jordan W.C."/>
            <person name="Karpen G.H."/>
            <person name="Kataoka E."/>
            <person name="Keightley P.D."/>
            <person name="Kheradpour P."/>
            <person name="Kirkness E.F."/>
            <person name="Koerich L.B."/>
            <person name="Kristiansen K."/>
            <person name="Kudrna D."/>
            <person name="Kulathinal R.J."/>
            <person name="Kumar S."/>
            <person name="Kwok R."/>
            <person name="Lander E."/>
            <person name="Langley C.H."/>
            <person name="Lapoint R."/>
            <person name="Lazzaro B.P."/>
            <person name="Lee S.J."/>
            <person name="Levesque L."/>
            <person name="Li R."/>
            <person name="Lin C.F."/>
            <person name="Lin M.F."/>
            <person name="Lindblad-Toh K."/>
            <person name="Llopart A."/>
            <person name="Long M."/>
            <person name="Low L."/>
            <person name="Lozovsky E."/>
            <person name="Lu J."/>
            <person name="Luo M."/>
            <person name="Machado C.A."/>
            <person name="Makalowski W."/>
            <person name="Marzo M."/>
            <person name="Matsuda M."/>
            <person name="Matzkin L."/>
            <person name="McAllister B."/>
            <person name="McBride C.S."/>
            <person name="McKernan B."/>
            <person name="McKernan K."/>
            <person name="Mendez-Lago M."/>
            <person name="Minx P."/>
            <person name="Mollenhauer M.U."/>
            <person name="Montooth K."/>
            <person name="Mount S.M."/>
            <person name="Mu X."/>
            <person name="Myers E."/>
            <person name="Negre B."/>
            <person name="Newfeld S."/>
            <person name="Nielsen R."/>
            <person name="Noor M.A."/>
            <person name="O'Grady P."/>
            <person name="Pachter L."/>
            <person name="Papaceit M."/>
            <person name="Parisi M.J."/>
            <person name="Parisi M."/>
            <person name="Parts L."/>
            <person name="Pedersen J.S."/>
            <person name="Pesole G."/>
            <person name="Phillippy A.M."/>
            <person name="Ponting C.P."/>
            <person name="Pop M."/>
            <person name="Porcelli D."/>
            <person name="Powell J.R."/>
            <person name="Prohaska S."/>
            <person name="Pruitt K."/>
            <person name="Puig M."/>
            <person name="Quesneville H."/>
            <person name="Ram K.R."/>
            <person name="Rand D."/>
            <person name="Rasmussen M.D."/>
            <person name="Reed L.K."/>
            <person name="Reenan R."/>
            <person name="Reily A."/>
            <person name="Remington K.A."/>
            <person name="Rieger T.T."/>
            <person name="Ritchie M.G."/>
            <person name="Robin C."/>
            <person name="Rogers Y.H."/>
            <person name="Rohde C."/>
            <person name="Rozas J."/>
            <person name="Rubenfield M.J."/>
            <person name="Ruiz A."/>
            <person name="Russo S."/>
            <person name="Salzberg S.L."/>
            <person name="Sanchez-Gracia A."/>
            <person name="Saranga D.J."/>
            <person name="Sato H."/>
            <person name="Schaeffer S.W."/>
            <person name="Schatz M.C."/>
            <person name="Schlenke T."/>
            <person name="Schwartz R."/>
            <person name="Segarra C."/>
            <person name="Singh R.S."/>
            <person name="Sirot L."/>
            <person name="Sirota M."/>
            <person name="Sisneros N.B."/>
            <person name="Smith C.D."/>
            <person name="Smith T.F."/>
            <person name="Spieth J."/>
            <person name="Stage D.E."/>
            <person name="Stark A."/>
            <person name="Stephan W."/>
            <person name="Strausberg R.L."/>
            <person name="Strempel S."/>
            <person name="Sturgill D."/>
            <person name="Sutton G."/>
            <person name="Sutton G.G."/>
            <person name="Tao W."/>
            <person name="Teichmann S."/>
            <person name="Tobari Y.N."/>
            <person name="Tomimura Y."/>
            <person name="Tsolas J.M."/>
            <person name="Valente V.L."/>
            <person name="Venter E."/>
            <person name="Venter J.C."/>
            <person name="Vicario S."/>
            <person name="Vieira F.G."/>
            <person name="Vilella A.J."/>
            <person name="Villasante A."/>
            <person name="Walenz B."/>
            <person name="Wang J."/>
            <person name="Wasserman M."/>
            <person name="Watts T."/>
            <person name="Wilson D."/>
            <person name="Wilson R.K."/>
            <person name="Wing R.A."/>
            <person name="Wolfner M.F."/>
            <person name="Wong A."/>
            <person name="Wong G.K."/>
            <person name="Wu C.I."/>
            <person name="Wu G."/>
            <person name="Yamamoto D."/>
            <person name="Yang H.P."/>
            <person name="Yang S.P."/>
            <person name="Yorke J.A."/>
            <person name="Yoshida K."/>
            <person name="Zdobnov E."/>
            <person name="Zhang P."/>
            <person name="Zhang Y."/>
            <person name="Zimin A.V."/>
            <person name="Baldwin J."/>
            <person name="Abdouelleil A."/>
            <person name="Abdulkadir J."/>
            <person name="Abebe A."/>
            <person name="Abera B."/>
            <person name="Abreu J."/>
            <person name="Acer S.C."/>
            <person name="Aftuck L."/>
            <person name="Alexander A."/>
            <person name="An P."/>
            <person name="Anderson E."/>
            <person name="Anderson S."/>
            <person name="Arachi H."/>
            <person name="Azer M."/>
            <person name="Bachantsang P."/>
            <person name="Barry A."/>
            <person name="Bayul T."/>
            <person name="Berlin A."/>
            <person name="Bessette D."/>
            <person name="Bloom T."/>
            <person name="Blye J."/>
            <person name="Boguslavskiy L."/>
            <person name="Bonnet C."/>
            <person name="Boukhgalter B."/>
            <person name="Bourzgui I."/>
            <person name="Brown A."/>
            <person name="Cahill P."/>
            <person name="Channer S."/>
            <person name="Cheshatsang Y."/>
            <person name="Chuda L."/>
            <person name="Citroen M."/>
            <person name="Collymore A."/>
            <person name="Cooke P."/>
            <person name="Costello M."/>
            <person name="D'Aco K."/>
            <person name="Daza R."/>
            <person name="De Haan G."/>
            <person name="DeGray S."/>
            <person name="DeMaso C."/>
            <person name="Dhargay N."/>
            <person name="Dooley K."/>
            <person name="Dooley E."/>
            <person name="Doricent M."/>
            <person name="Dorje P."/>
            <person name="Dorjee K."/>
            <person name="Dupes A."/>
            <person name="Elong R."/>
            <person name="Falk J."/>
            <person name="Farina A."/>
            <person name="Faro S."/>
            <person name="Ferguson D."/>
            <person name="Fisher S."/>
            <person name="Foley C.D."/>
            <person name="Franke A."/>
            <person name="Friedrich D."/>
            <person name="Gadbois L."/>
            <person name="Gearin G."/>
            <person name="Gearin C.R."/>
            <person name="Giannoukos G."/>
            <person name="Goode T."/>
            <person name="Graham J."/>
            <person name="Grandbois E."/>
            <person name="Grewal S."/>
            <person name="Gyaltsen K."/>
            <person name="Hafez N."/>
            <person name="Hagos B."/>
            <person name="Hall J."/>
            <person name="Henson C."/>
            <person name="Hollinger A."/>
            <person name="Honan T."/>
            <person name="Huard M.D."/>
            <person name="Hughes L."/>
            <person name="Hurhula B."/>
            <person name="Husby M.E."/>
            <person name="Kamat A."/>
            <person name="Kanga B."/>
            <person name="Kashin S."/>
            <person name="Khazanovich D."/>
            <person name="Kisner P."/>
            <person name="Lance K."/>
            <person name="Lara M."/>
            <person name="Lee W."/>
            <person name="Lennon N."/>
            <person name="Letendre F."/>
            <person name="LeVine R."/>
            <person name="Lipovsky A."/>
            <person name="Liu X."/>
            <person name="Liu J."/>
            <person name="Liu S."/>
            <person name="Lokyitsang T."/>
            <person name="Lokyitsang Y."/>
            <person name="Lubonja R."/>
            <person name="Lui A."/>
            <person name="MacDonald P."/>
            <person name="Magnisalis V."/>
            <person name="Maru K."/>
            <person name="Matthews C."/>
            <person name="McCusker W."/>
            <person name="McDonough S."/>
            <person name="Mehta T."/>
            <person name="Meldrim J."/>
            <person name="Meneus L."/>
            <person name="Mihai O."/>
            <person name="Mihalev A."/>
            <person name="Mihova T."/>
            <person name="Mittelman R."/>
            <person name="Mlenga V."/>
            <person name="Montmayeur A."/>
            <person name="Mulrain L."/>
            <person name="Navidi A."/>
            <person name="Naylor J."/>
            <person name="Negash T."/>
            <person name="Nguyen T."/>
            <person name="Nguyen N."/>
            <person name="Nicol R."/>
            <person name="Norbu C."/>
            <person name="Norbu N."/>
            <person name="Novod N."/>
            <person name="O'Neill B."/>
            <person name="Osman S."/>
            <person name="Markiewicz E."/>
            <person name="Oyono O.L."/>
            <person name="Patti C."/>
            <person name="Phunkhang P."/>
            <person name="Pierre F."/>
            <person name="Priest M."/>
            <person name="Raghuraman S."/>
            <person name="Rege F."/>
            <person name="Reyes R."/>
            <person name="Rise C."/>
            <person name="Rogov P."/>
            <person name="Ross K."/>
            <person name="Ryan E."/>
            <person name="Settipalli S."/>
            <person name="Shea T."/>
            <person name="Sherpa N."/>
            <person name="Shi L."/>
            <person name="Shih D."/>
            <person name="Sparrow T."/>
            <person name="Spaulding J."/>
            <person name="Stalker J."/>
            <person name="Stange-Thomann N."/>
            <person name="Stavropoulos S."/>
            <person name="Stone C."/>
            <person name="Strader C."/>
            <person name="Tesfaye S."/>
            <person name="Thomson T."/>
            <person name="Thoulutsang Y."/>
            <person name="Thoulutsang D."/>
            <person name="Topham K."/>
            <person name="Topping I."/>
            <person name="Tsamla T."/>
            <person name="Vassiliev H."/>
            <person name="Vo A."/>
            <person name="Wangchuk T."/>
            <person name="Wangdi T."/>
            <person name="Weiand M."/>
            <person name="Wilkinson J."/>
            <person name="Wilson A."/>
            <person name="Yadav S."/>
            <person name="Young G."/>
            <person name="Yu Q."/>
            <person name="Zembek L."/>
            <person name="Zhong D."/>
            <person name="Zimmer A."/>
            <person name="Zwirko Z."/>
            <person name="Jaffe D.B."/>
            <person name="Alvarez P."/>
            <person name="Brockman W."/>
            <person name="Butler J."/>
            <person name="Chin C."/>
            <person name="Gnerre S."/>
            <person name="Grabherr M."/>
            <person name="Kleber M."/>
            <person name="Mauceli E."/>
            <person name="MacCallum I."/>
        </authorList>
    </citation>
    <scope>NUCLEOTIDE SEQUENCE [LARGE SCALE GENOMIC DNA]</scope>
    <source>
        <strain evidence="2">Tucson 14024-0371.13</strain>
    </source>
</reference>
<sequence>MKKVYGDDCLSRSRVHEWFQRFNSGREDINDDEQVGQPKSVITENSIEPVTQHLKDIIKEAKKDPNFLYKIVTGDETWCFQYDPETKRQSAEWMAPDEPKPKKSRLEKSKVKKMLICFYDCKGIVYKELVPPGQNVNGVLKRLVRRIRHVRPEYRDDGSWHLHDDAPSLRSTLMTDYVTKNHILSIPIFT</sequence>
<protein>
    <submittedName>
        <fullName evidence="1">Uncharacterized protein</fullName>
    </submittedName>
</protein>
<dbReference type="AlphaFoldDB" id="A0A0P8XIM5"/>
<dbReference type="InterPro" id="IPR052709">
    <property type="entry name" value="Transposase-MT_Hybrid"/>
</dbReference>
<dbReference type="InterPro" id="IPR036397">
    <property type="entry name" value="RNaseH_sf"/>
</dbReference>
<accession>A0A0P8XIM5</accession>
<dbReference type="EMBL" id="CH902664">
    <property type="protein sequence ID" value="KPU74674.1"/>
    <property type="molecule type" value="Genomic_DNA"/>
</dbReference>
<dbReference type="InterPro" id="IPR001888">
    <property type="entry name" value="Transposase_1"/>
</dbReference>
<gene>
    <name evidence="1" type="primary">Dana\GF27715</name>
    <name evidence="1" type="ORF">GF27715</name>
</gene>
<dbReference type="Gene3D" id="3.30.420.10">
    <property type="entry name" value="Ribonuclease H-like superfamily/Ribonuclease H"/>
    <property type="match status" value="1"/>
</dbReference>
<dbReference type="STRING" id="7217.A0A0P8XIM5"/>
<dbReference type="PANTHER" id="PTHR46060:SF1">
    <property type="entry name" value="MARINER MOS1 TRANSPOSASE-LIKE PROTEIN"/>
    <property type="match status" value="1"/>
</dbReference>
<dbReference type="Gene3D" id="1.10.10.1450">
    <property type="match status" value="1"/>
</dbReference>
<dbReference type="PANTHER" id="PTHR46060">
    <property type="entry name" value="MARINER MOS1 TRANSPOSASE-LIKE PROTEIN"/>
    <property type="match status" value="1"/>
</dbReference>
<organism evidence="1 2">
    <name type="scientific">Drosophila ananassae</name>
    <name type="common">Fruit fly</name>
    <dbReference type="NCBI Taxonomy" id="7217"/>
    <lineage>
        <taxon>Eukaryota</taxon>
        <taxon>Metazoa</taxon>
        <taxon>Ecdysozoa</taxon>
        <taxon>Arthropoda</taxon>
        <taxon>Hexapoda</taxon>
        <taxon>Insecta</taxon>
        <taxon>Pterygota</taxon>
        <taxon>Neoptera</taxon>
        <taxon>Endopterygota</taxon>
        <taxon>Diptera</taxon>
        <taxon>Brachycera</taxon>
        <taxon>Muscomorpha</taxon>
        <taxon>Ephydroidea</taxon>
        <taxon>Drosophilidae</taxon>
        <taxon>Drosophila</taxon>
        <taxon>Sophophora</taxon>
    </lineage>
</organism>
<keyword evidence="2" id="KW-1185">Reference proteome</keyword>